<reference evidence="2" key="1">
    <citation type="journal article" date="2019" name="Int. J. Syst. Evol. Microbiol.">
        <title>The Global Catalogue of Microorganisms (GCM) 10K type strain sequencing project: providing services to taxonomists for standard genome sequencing and annotation.</title>
        <authorList>
            <consortium name="The Broad Institute Genomics Platform"/>
            <consortium name="The Broad Institute Genome Sequencing Center for Infectious Disease"/>
            <person name="Wu L."/>
            <person name="Ma J."/>
        </authorList>
    </citation>
    <scope>NUCLEOTIDE SEQUENCE [LARGE SCALE GENOMIC DNA]</scope>
    <source>
        <strain evidence="2">CCUG 51943</strain>
    </source>
</reference>
<comment type="caution">
    <text evidence="1">The sequence shown here is derived from an EMBL/GenBank/DDBJ whole genome shotgun (WGS) entry which is preliminary data.</text>
</comment>
<evidence type="ECO:0000313" key="1">
    <source>
        <dbReference type="EMBL" id="MFC6146124.1"/>
    </source>
</evidence>
<dbReference type="EMBL" id="JBHSQE010000003">
    <property type="protein sequence ID" value="MFC6146124.1"/>
    <property type="molecule type" value="Genomic_DNA"/>
</dbReference>
<name>A0ABW1QBU6_9CORY</name>
<dbReference type="Gene3D" id="3.40.710.10">
    <property type="entry name" value="DD-peptidase/beta-lactamase superfamily"/>
    <property type="match status" value="2"/>
</dbReference>
<dbReference type="SUPFAM" id="SSF56601">
    <property type="entry name" value="beta-lactamase/transpeptidase-like"/>
    <property type="match status" value="1"/>
</dbReference>
<accession>A0ABW1QBU6</accession>
<dbReference type="Proteomes" id="UP001596244">
    <property type="component" value="Unassembled WGS sequence"/>
</dbReference>
<dbReference type="InterPro" id="IPR012338">
    <property type="entry name" value="Beta-lactam/transpept-like"/>
</dbReference>
<gene>
    <name evidence="1" type="ORF">ACFPUZ_04815</name>
</gene>
<protein>
    <submittedName>
        <fullName evidence="1">Uncharacterized protein</fullName>
    </submittedName>
</protein>
<dbReference type="RefSeq" id="WP_377000430.1">
    <property type="nucleotide sequence ID" value="NZ_JBHSQE010000003.1"/>
</dbReference>
<organism evidence="1 2">
    <name type="scientific">Corynebacterium nasicanis</name>
    <dbReference type="NCBI Taxonomy" id="1448267"/>
    <lineage>
        <taxon>Bacteria</taxon>
        <taxon>Bacillati</taxon>
        <taxon>Actinomycetota</taxon>
        <taxon>Actinomycetes</taxon>
        <taxon>Mycobacteriales</taxon>
        <taxon>Corynebacteriaceae</taxon>
        <taxon>Corynebacterium</taxon>
    </lineage>
</organism>
<sequence length="269" mass="27638">MRRWWAVLLTAALLPGCTIPVGEDTPEPDVVVTVTETRASRSEGDTLEAAVREVLARYGGSAGVAVSDGREIYTAGDMTAVPAWSTIKVPLAIAALRVDPEMAPSAAAAIRVSDNAAAETLWLASGAVGVDAVLAEGQAGTVVNQEVRRPEFSIFGQTAWSAADQARFAAHLPCIAGGEPVLQDMAAIDPSQSWGLGTLAGARFKGGWGPDLNGTYTARQLGLAPGADGERAVAVVATPASGSLADAQEMTTLLVQALGDLTQFPAARC</sequence>
<proteinExistence type="predicted"/>
<evidence type="ECO:0000313" key="2">
    <source>
        <dbReference type="Proteomes" id="UP001596244"/>
    </source>
</evidence>
<keyword evidence="2" id="KW-1185">Reference proteome</keyword>